<protein>
    <submittedName>
        <fullName evidence="3">Ribosome-associated protein</fullName>
    </submittedName>
</protein>
<evidence type="ECO:0000259" key="2">
    <source>
        <dbReference type="PROSITE" id="PS00745"/>
    </source>
</evidence>
<gene>
    <name evidence="3" type="ORF">SAMN04488519_102117</name>
</gene>
<dbReference type="RefSeq" id="WP_091650006.1">
    <property type="nucleotide sequence ID" value="NZ_FOVW01000002.1"/>
</dbReference>
<dbReference type="GO" id="GO:0004045">
    <property type="term" value="F:peptidyl-tRNA hydrolase activity"/>
    <property type="evidence" value="ECO:0007669"/>
    <property type="project" value="TreeGrafter"/>
</dbReference>
<proteinExistence type="predicted"/>
<dbReference type="GO" id="GO:0072344">
    <property type="term" value="P:rescue of stalled ribosome"/>
    <property type="evidence" value="ECO:0007669"/>
    <property type="project" value="TreeGrafter"/>
</dbReference>
<dbReference type="Proteomes" id="UP000199564">
    <property type="component" value="Unassembled WGS sequence"/>
</dbReference>
<dbReference type="AlphaFoldDB" id="A0A1I5C1M7"/>
<dbReference type="SUPFAM" id="SSF110916">
    <property type="entry name" value="Peptidyl-tRNA hydrolase domain-like"/>
    <property type="match status" value="1"/>
</dbReference>
<accession>A0A1I5C1M7</accession>
<evidence type="ECO:0000313" key="4">
    <source>
        <dbReference type="Proteomes" id="UP000199564"/>
    </source>
</evidence>
<keyword evidence="4" id="KW-1185">Reference proteome</keyword>
<dbReference type="Pfam" id="PF00472">
    <property type="entry name" value="RF-1"/>
    <property type="match status" value="1"/>
</dbReference>
<dbReference type="PANTHER" id="PTHR47814:SF1">
    <property type="entry name" value="PEPTIDYL-TRNA HYDROLASE ARFB"/>
    <property type="match status" value="1"/>
</dbReference>
<feature type="domain" description="Prokaryotic-type class I peptide chain release factors" evidence="2">
    <location>
        <begin position="23"/>
        <end position="39"/>
    </location>
</feature>
<evidence type="ECO:0000313" key="3">
    <source>
        <dbReference type="EMBL" id="SFN80724.1"/>
    </source>
</evidence>
<feature type="compositionally biased region" description="Basic and acidic residues" evidence="1">
    <location>
        <begin position="130"/>
        <end position="141"/>
    </location>
</feature>
<organism evidence="3 4">
    <name type="scientific">Algoriphagus ornithinivorans</name>
    <dbReference type="NCBI Taxonomy" id="226506"/>
    <lineage>
        <taxon>Bacteria</taxon>
        <taxon>Pseudomonadati</taxon>
        <taxon>Bacteroidota</taxon>
        <taxon>Cytophagia</taxon>
        <taxon>Cytophagales</taxon>
        <taxon>Cyclobacteriaceae</taxon>
        <taxon>Algoriphagus</taxon>
    </lineage>
</organism>
<dbReference type="Gene3D" id="3.30.160.20">
    <property type="match status" value="1"/>
</dbReference>
<dbReference type="GO" id="GO:0003747">
    <property type="term" value="F:translation release factor activity"/>
    <property type="evidence" value="ECO:0007669"/>
    <property type="project" value="InterPro"/>
</dbReference>
<dbReference type="InterPro" id="IPR000352">
    <property type="entry name" value="Pep_chain_release_fac_I"/>
</dbReference>
<reference evidence="4" key="1">
    <citation type="submission" date="2016-10" db="EMBL/GenBank/DDBJ databases">
        <authorList>
            <person name="Varghese N."/>
            <person name="Submissions S."/>
        </authorList>
    </citation>
    <scope>NUCLEOTIDE SEQUENCE [LARGE SCALE GENOMIC DNA]</scope>
    <source>
        <strain evidence="4">DSM 15282</strain>
    </source>
</reference>
<dbReference type="PROSITE" id="PS00745">
    <property type="entry name" value="RF_PROK_I"/>
    <property type="match status" value="1"/>
</dbReference>
<dbReference type="NCBIfam" id="NF006718">
    <property type="entry name" value="PRK09256.1"/>
    <property type="match status" value="1"/>
</dbReference>
<dbReference type="EMBL" id="FOVW01000002">
    <property type="protein sequence ID" value="SFN80724.1"/>
    <property type="molecule type" value="Genomic_DNA"/>
</dbReference>
<dbReference type="STRING" id="226506.SAMN04488519_102117"/>
<evidence type="ECO:0000256" key="1">
    <source>
        <dbReference type="SAM" id="MobiDB-lite"/>
    </source>
</evidence>
<dbReference type="GO" id="GO:0043022">
    <property type="term" value="F:ribosome binding"/>
    <property type="evidence" value="ECO:0007669"/>
    <property type="project" value="TreeGrafter"/>
</dbReference>
<dbReference type="PANTHER" id="PTHR47814">
    <property type="entry name" value="PEPTIDYL-TRNA HYDROLASE ARFB"/>
    <property type="match status" value="1"/>
</dbReference>
<name>A0A1I5C1M7_9BACT</name>
<feature type="region of interest" description="Disordered" evidence="1">
    <location>
        <begin position="109"/>
        <end position="141"/>
    </location>
</feature>
<sequence length="141" mass="16423">MKSLEKRIAEGDFLKELDFQTARSSGPGGQNVNKVESKVQLYFDVQNSTVLSDEEKEKLSQKFKNKIDLEGKLQLQSQEKRSQIQNKELVVKKFYDLLRKAFEKRKIRKATKPTKAAVEKRIKEKKARSEKKAGRGWTKDY</sequence>